<evidence type="ECO:0000313" key="2">
    <source>
        <dbReference type="EMBL" id="ADG76173.1"/>
    </source>
</evidence>
<dbReference type="AlphaFoldDB" id="D5UC14"/>
<feature type="region of interest" description="Disordered" evidence="1">
    <location>
        <begin position="1"/>
        <end position="145"/>
    </location>
</feature>
<evidence type="ECO:0000313" key="3">
    <source>
        <dbReference type="Proteomes" id="UP000000849"/>
    </source>
</evidence>
<dbReference type="KEGG" id="cfl:Cfla_3294"/>
<reference evidence="2 3" key="1">
    <citation type="journal article" date="2010" name="Stand. Genomic Sci.">
        <title>Complete genome sequence of Cellulomonas flavigena type strain (134).</title>
        <authorList>
            <person name="Abt B."/>
            <person name="Foster B."/>
            <person name="Lapidus A."/>
            <person name="Clum A."/>
            <person name="Sun H."/>
            <person name="Pukall R."/>
            <person name="Lucas S."/>
            <person name="Glavina Del Rio T."/>
            <person name="Nolan M."/>
            <person name="Tice H."/>
            <person name="Cheng J.F."/>
            <person name="Pitluck S."/>
            <person name="Liolios K."/>
            <person name="Ivanova N."/>
            <person name="Mavromatis K."/>
            <person name="Ovchinnikova G."/>
            <person name="Pati A."/>
            <person name="Goodwin L."/>
            <person name="Chen A."/>
            <person name="Palaniappan K."/>
            <person name="Land M."/>
            <person name="Hauser L."/>
            <person name="Chang Y.J."/>
            <person name="Jeffries C.D."/>
            <person name="Rohde M."/>
            <person name="Goker M."/>
            <person name="Woyke T."/>
            <person name="Bristow J."/>
            <person name="Eisen J.A."/>
            <person name="Markowitz V."/>
            <person name="Hugenholtz P."/>
            <person name="Kyrpides N.C."/>
            <person name="Klenk H.P."/>
        </authorList>
    </citation>
    <scope>NUCLEOTIDE SEQUENCE [LARGE SCALE GENOMIC DNA]</scope>
    <source>
        <strain evidence="3">ATCC 482 / DSM 20109 / BCRC 11376 / JCM 18109 / NBRC 3775 / NCIMB 8073 / NRS 134</strain>
    </source>
</reference>
<gene>
    <name evidence="2" type="ordered locus">Cfla_3294</name>
</gene>
<feature type="compositionally biased region" description="Polar residues" evidence="1">
    <location>
        <begin position="162"/>
        <end position="171"/>
    </location>
</feature>
<keyword evidence="3" id="KW-1185">Reference proteome</keyword>
<sequence length="305" mass="33021">MMREGDIKRNTTADDETRPRASGKGSRAARGSASPRRSRTAGSRQDGERPEIESAGTTVYDDAAPGALQNAARPRRRSSPSKGVPLPHEPVGSRKTSETRPGRREEVTRRETPADPGAELRPPAPKRRGRAKPKPEAAPATPGVVGGAEAVAHVEDRAPQLTPDTARQASETLPDGDPTELELLIRELRDTISQLRAAPDLRSHTDLALAAVAQQQQAMVVRLHQAARRAQSVEVLRHMIVQFLRETHVRVVTSIEDTAFFPGVGAEGKWEVVEPAYVDGHTGRLVQPGTAARADDVKTDDEETQ</sequence>
<feature type="compositionally biased region" description="Low complexity" evidence="1">
    <location>
        <begin position="20"/>
        <end position="44"/>
    </location>
</feature>
<dbReference type="Proteomes" id="UP000000849">
    <property type="component" value="Chromosome"/>
</dbReference>
<evidence type="ECO:0000256" key="1">
    <source>
        <dbReference type="SAM" id="MobiDB-lite"/>
    </source>
</evidence>
<feature type="region of interest" description="Disordered" evidence="1">
    <location>
        <begin position="158"/>
        <end position="179"/>
    </location>
</feature>
<accession>D5UC14</accession>
<dbReference type="EMBL" id="CP001964">
    <property type="protein sequence ID" value="ADG76173.1"/>
    <property type="molecule type" value="Genomic_DNA"/>
</dbReference>
<proteinExistence type="predicted"/>
<dbReference type="HOGENOM" id="CLU_911181_0_0_11"/>
<protein>
    <submittedName>
        <fullName evidence="2">Uncharacterized protein</fullName>
    </submittedName>
</protein>
<feature type="compositionally biased region" description="Basic and acidic residues" evidence="1">
    <location>
        <begin position="91"/>
        <end position="113"/>
    </location>
</feature>
<name>D5UC14_CELFN</name>
<dbReference type="STRING" id="446466.Cfla_3294"/>
<organism evidence="2 3">
    <name type="scientific">Cellulomonas flavigena (strain ATCC 482 / DSM 20109 / BCRC 11376 / JCM 18109 / NBRC 3775 / NCIMB 8073 / NRS 134)</name>
    <dbReference type="NCBI Taxonomy" id="446466"/>
    <lineage>
        <taxon>Bacteria</taxon>
        <taxon>Bacillati</taxon>
        <taxon>Actinomycetota</taxon>
        <taxon>Actinomycetes</taxon>
        <taxon>Micrococcales</taxon>
        <taxon>Cellulomonadaceae</taxon>
        <taxon>Cellulomonas</taxon>
    </lineage>
</organism>
<feature type="compositionally biased region" description="Basic and acidic residues" evidence="1">
    <location>
        <begin position="1"/>
        <end position="19"/>
    </location>
</feature>